<comment type="caution">
    <text evidence="6">The sequence shown here is derived from an EMBL/GenBank/DDBJ whole genome shotgun (WGS) entry which is preliminary data.</text>
</comment>
<dbReference type="SUPFAM" id="SSF53850">
    <property type="entry name" value="Periplasmic binding protein-like II"/>
    <property type="match status" value="1"/>
</dbReference>
<evidence type="ECO:0000313" key="6">
    <source>
        <dbReference type="EMBL" id="MBK0399489.1"/>
    </source>
</evidence>
<accession>A0A8J7M8D9</accession>
<dbReference type="Gene3D" id="3.40.190.10">
    <property type="entry name" value="Periplasmic binding protein-like II"/>
    <property type="match status" value="2"/>
</dbReference>
<dbReference type="SUPFAM" id="SSF46785">
    <property type="entry name" value="Winged helix' DNA-binding domain"/>
    <property type="match status" value="1"/>
</dbReference>
<dbReference type="RefSeq" id="WP_200609700.1">
    <property type="nucleotide sequence ID" value="NZ_JAEHHL010000006.1"/>
</dbReference>
<evidence type="ECO:0000256" key="2">
    <source>
        <dbReference type="ARBA" id="ARBA00023015"/>
    </source>
</evidence>
<reference evidence="6" key="1">
    <citation type="submission" date="2020-12" db="EMBL/GenBank/DDBJ databases">
        <title>Bacterial taxonomy.</title>
        <authorList>
            <person name="Pan X."/>
        </authorList>
    </citation>
    <scope>NUCLEOTIDE SEQUENCE</scope>
    <source>
        <strain evidence="6">M0105</strain>
    </source>
</reference>
<dbReference type="InterPro" id="IPR036390">
    <property type="entry name" value="WH_DNA-bd_sf"/>
</dbReference>
<dbReference type="Pfam" id="PF03466">
    <property type="entry name" value="LysR_substrate"/>
    <property type="match status" value="1"/>
</dbReference>
<evidence type="ECO:0000256" key="1">
    <source>
        <dbReference type="ARBA" id="ARBA00009437"/>
    </source>
</evidence>
<keyword evidence="2" id="KW-0805">Transcription regulation</keyword>
<sequence length="307" mass="34792">MELHEIRYFLALSEALNFTRAAEHCNVTQPALTRAIKSLEDKLGGTLIHRERGNTHLTELGRMMRPYFEEMFVRLDEARRQAESFVRLRQARLTVGLMCTIGPTRLIDLFAGFNGRYQGVELCLRDGAAGQLEELLAKGEIDVAIYCKPETQSEALHGIPLYSERFMIAVAPDHPLAELETIRLRDLEGQSYLSRINCEYRDVIRNTREAIGICVKQPYSSERDDWIQSMVMAGMGFTVIPEFAVTVPGLAIRPLVEPEFVRDVSLMTVRGRPHSPAVGAFVHECRRYPWREKMAAFPRSPAPVAAE</sequence>
<dbReference type="Gene3D" id="1.10.10.10">
    <property type="entry name" value="Winged helix-like DNA-binding domain superfamily/Winged helix DNA-binding domain"/>
    <property type="match status" value="1"/>
</dbReference>
<feature type="domain" description="HTH lysR-type" evidence="5">
    <location>
        <begin position="1"/>
        <end position="58"/>
    </location>
</feature>
<dbReference type="AlphaFoldDB" id="A0A8J7M8D9"/>
<dbReference type="InterPro" id="IPR036388">
    <property type="entry name" value="WH-like_DNA-bd_sf"/>
</dbReference>
<dbReference type="PROSITE" id="PS50931">
    <property type="entry name" value="HTH_LYSR"/>
    <property type="match status" value="1"/>
</dbReference>
<proteinExistence type="inferred from homology"/>
<dbReference type="EMBL" id="JAEHHL010000006">
    <property type="protein sequence ID" value="MBK0399489.1"/>
    <property type="molecule type" value="Genomic_DNA"/>
</dbReference>
<dbReference type="GO" id="GO:0003700">
    <property type="term" value="F:DNA-binding transcription factor activity"/>
    <property type="evidence" value="ECO:0007669"/>
    <property type="project" value="InterPro"/>
</dbReference>
<dbReference type="Proteomes" id="UP000655420">
    <property type="component" value="Unassembled WGS sequence"/>
</dbReference>
<keyword evidence="4" id="KW-0804">Transcription</keyword>
<dbReference type="PRINTS" id="PR00039">
    <property type="entry name" value="HTHLYSR"/>
</dbReference>
<dbReference type="FunFam" id="1.10.10.10:FF:000001">
    <property type="entry name" value="LysR family transcriptional regulator"/>
    <property type="match status" value="1"/>
</dbReference>
<evidence type="ECO:0000259" key="5">
    <source>
        <dbReference type="PROSITE" id="PS50931"/>
    </source>
</evidence>
<dbReference type="GO" id="GO:0032993">
    <property type="term" value="C:protein-DNA complex"/>
    <property type="evidence" value="ECO:0007669"/>
    <property type="project" value="TreeGrafter"/>
</dbReference>
<dbReference type="GO" id="GO:0003677">
    <property type="term" value="F:DNA binding"/>
    <property type="evidence" value="ECO:0007669"/>
    <property type="project" value="UniProtKB-KW"/>
</dbReference>
<dbReference type="Pfam" id="PF00126">
    <property type="entry name" value="HTH_1"/>
    <property type="match status" value="1"/>
</dbReference>
<evidence type="ECO:0000256" key="4">
    <source>
        <dbReference type="ARBA" id="ARBA00023163"/>
    </source>
</evidence>
<keyword evidence="3" id="KW-0238">DNA-binding</keyword>
<comment type="similarity">
    <text evidence="1">Belongs to the LysR transcriptional regulatory family.</text>
</comment>
<dbReference type="InterPro" id="IPR000847">
    <property type="entry name" value="LysR_HTH_N"/>
</dbReference>
<keyword evidence="7" id="KW-1185">Reference proteome</keyword>
<gene>
    <name evidence="6" type="ORF">H0I76_09825</name>
</gene>
<evidence type="ECO:0000313" key="7">
    <source>
        <dbReference type="Proteomes" id="UP000655420"/>
    </source>
</evidence>
<evidence type="ECO:0000256" key="3">
    <source>
        <dbReference type="ARBA" id="ARBA00023125"/>
    </source>
</evidence>
<dbReference type="InterPro" id="IPR005119">
    <property type="entry name" value="LysR_subst-bd"/>
</dbReference>
<dbReference type="PANTHER" id="PTHR30346:SF28">
    <property type="entry name" value="HTH-TYPE TRANSCRIPTIONAL REGULATOR CYNR"/>
    <property type="match status" value="1"/>
</dbReference>
<dbReference type="PANTHER" id="PTHR30346">
    <property type="entry name" value="TRANSCRIPTIONAL DUAL REGULATOR HCAR-RELATED"/>
    <property type="match status" value="1"/>
</dbReference>
<protein>
    <submittedName>
        <fullName evidence="6">LysR family transcriptional regulator</fullName>
    </submittedName>
</protein>
<dbReference type="CDD" id="cd05466">
    <property type="entry name" value="PBP2_LTTR_substrate"/>
    <property type="match status" value="1"/>
</dbReference>
<name>A0A8J7M8D9_9RHOB</name>
<organism evidence="6 7">
    <name type="scientific">Thermohalobaculum xanthum</name>
    <dbReference type="NCBI Taxonomy" id="2753746"/>
    <lineage>
        <taxon>Bacteria</taxon>
        <taxon>Pseudomonadati</taxon>
        <taxon>Pseudomonadota</taxon>
        <taxon>Alphaproteobacteria</taxon>
        <taxon>Rhodobacterales</taxon>
        <taxon>Paracoccaceae</taxon>
        <taxon>Thermohalobaculum</taxon>
    </lineage>
</organism>